<dbReference type="Proteomes" id="UP000249169">
    <property type="component" value="Unassembled WGS sequence"/>
</dbReference>
<feature type="domain" description="ArsA/GET3 Anion-transporting ATPase-like" evidence="3">
    <location>
        <begin position="37"/>
        <end position="192"/>
    </location>
</feature>
<accession>A0A328C4Y3</accession>
<organism evidence="4 5">
    <name type="scientific">Lujinxingia litoralis</name>
    <dbReference type="NCBI Taxonomy" id="2211119"/>
    <lineage>
        <taxon>Bacteria</taxon>
        <taxon>Deltaproteobacteria</taxon>
        <taxon>Bradymonadales</taxon>
        <taxon>Lujinxingiaceae</taxon>
        <taxon>Lujinxingia</taxon>
    </lineage>
</organism>
<comment type="caution">
    <text evidence="4">The sequence shown here is derived from an EMBL/GenBank/DDBJ whole genome shotgun (WGS) entry which is preliminary data.</text>
</comment>
<dbReference type="GO" id="GO:0005524">
    <property type="term" value="F:ATP binding"/>
    <property type="evidence" value="ECO:0007669"/>
    <property type="project" value="InterPro"/>
</dbReference>
<dbReference type="Pfam" id="PF02374">
    <property type="entry name" value="ArsA_ATPase"/>
    <property type="match status" value="1"/>
</dbReference>
<dbReference type="PANTHER" id="PTHR10803:SF3">
    <property type="entry name" value="ATPASE GET3"/>
    <property type="match status" value="1"/>
</dbReference>
<feature type="region of interest" description="Disordered" evidence="2">
    <location>
        <begin position="349"/>
        <end position="368"/>
    </location>
</feature>
<dbReference type="SUPFAM" id="SSF52540">
    <property type="entry name" value="P-loop containing nucleoside triphosphate hydrolases"/>
    <property type="match status" value="1"/>
</dbReference>
<dbReference type="EMBL" id="QHKO01000006">
    <property type="protein sequence ID" value="RAL21160.1"/>
    <property type="molecule type" value="Genomic_DNA"/>
</dbReference>
<comment type="similarity">
    <text evidence="1">Belongs to the arsA ATPase family.</text>
</comment>
<name>A0A328C4Y3_9DELT</name>
<dbReference type="AlphaFoldDB" id="A0A328C4Y3"/>
<evidence type="ECO:0000256" key="1">
    <source>
        <dbReference type="ARBA" id="ARBA00011040"/>
    </source>
</evidence>
<keyword evidence="5" id="KW-1185">Reference proteome</keyword>
<dbReference type="InterPro" id="IPR025723">
    <property type="entry name" value="ArsA/GET3_ATPase-like"/>
</dbReference>
<gene>
    <name evidence="4" type="ORF">DL240_13585</name>
</gene>
<evidence type="ECO:0000313" key="4">
    <source>
        <dbReference type="EMBL" id="RAL21160.1"/>
    </source>
</evidence>
<reference evidence="4 5" key="1">
    <citation type="submission" date="2018-05" db="EMBL/GenBank/DDBJ databases">
        <title>Lujinxingia marina gen. nov. sp. nov., a new facultative anaerobic member of the class Deltaproteobacteria, and proposal of Lujinxingaceae fam. nov.</title>
        <authorList>
            <person name="Li C.-M."/>
        </authorList>
    </citation>
    <scope>NUCLEOTIDE SEQUENCE [LARGE SCALE GENOMIC DNA]</scope>
    <source>
        <strain evidence="4 5">B210</strain>
    </source>
</reference>
<dbReference type="InterPro" id="IPR016300">
    <property type="entry name" value="ATPase_ArsA/GET3"/>
</dbReference>
<evidence type="ECO:0000313" key="5">
    <source>
        <dbReference type="Proteomes" id="UP000249169"/>
    </source>
</evidence>
<dbReference type="CDD" id="cd02035">
    <property type="entry name" value="ArsA"/>
    <property type="match status" value="1"/>
</dbReference>
<dbReference type="GO" id="GO:0016887">
    <property type="term" value="F:ATP hydrolysis activity"/>
    <property type="evidence" value="ECO:0007669"/>
    <property type="project" value="InterPro"/>
</dbReference>
<evidence type="ECO:0000256" key="2">
    <source>
        <dbReference type="SAM" id="MobiDB-lite"/>
    </source>
</evidence>
<dbReference type="InterPro" id="IPR027417">
    <property type="entry name" value="P-loop_NTPase"/>
</dbReference>
<dbReference type="Gene3D" id="3.40.50.300">
    <property type="entry name" value="P-loop containing nucleotide triphosphate hydrolases"/>
    <property type="match status" value="1"/>
</dbReference>
<evidence type="ECO:0000259" key="3">
    <source>
        <dbReference type="Pfam" id="PF02374"/>
    </source>
</evidence>
<sequence>MAGPLRVGLSLSSAALAPPLLGEPDVSSPDSDLYNRRFFLFSGKGGVGKTTLAAAFALSCARRGERTLLMELNVKGKISSLFGADGVDHEIREVDDNLFAVNVTPAAAMREYALMILKIKLVYRAVFENRLVSSFLKVIPGLNELVMLGKAYYHVIEEHPDGSPVWDKIIVDAPATGHGIFFLRIPSVITGLVKSGLMFEEAQRILDLLQDPKRTALNLVTLAEDMPVNETLELAKVVRQEMGVPVGCVMANAVYRPLFDGAESAYIDQAHDELQQRADQGDARADAHPTRAFLEAARFRNARVAMQQEYLDVLRQQADAPLVEVPFYFHDRMSFATIAEIAEHLASELPALSDKGAPRQRSSASSSG</sequence>
<protein>
    <submittedName>
        <fullName evidence="4">ATPase</fullName>
    </submittedName>
</protein>
<proteinExistence type="inferred from homology"/>
<dbReference type="PANTHER" id="PTHR10803">
    <property type="entry name" value="ARSENICAL PUMP-DRIVING ATPASE ARSENITE-TRANSLOCATING ATPASE"/>
    <property type="match status" value="1"/>
</dbReference>